<keyword evidence="2" id="KW-1185">Reference proteome</keyword>
<protein>
    <submittedName>
        <fullName evidence="1">Uncharacterized protein</fullName>
    </submittedName>
</protein>
<sequence>MAQLNSSQLYSWPTLVSPHSTFSIAIYTFKYYAITYFADSLLGQVCELAVKGELLMKSLTPDDEDLLSAALSLIATLW</sequence>
<evidence type="ECO:0000313" key="2">
    <source>
        <dbReference type="Proteomes" id="UP001165960"/>
    </source>
</evidence>
<name>A0ACC2SD10_9FUNG</name>
<accession>A0ACC2SD10</accession>
<dbReference type="EMBL" id="QTSX02005247">
    <property type="protein sequence ID" value="KAJ9060149.1"/>
    <property type="molecule type" value="Genomic_DNA"/>
</dbReference>
<dbReference type="Proteomes" id="UP001165960">
    <property type="component" value="Unassembled WGS sequence"/>
</dbReference>
<comment type="caution">
    <text evidence="1">The sequence shown here is derived from an EMBL/GenBank/DDBJ whole genome shotgun (WGS) entry which is preliminary data.</text>
</comment>
<organism evidence="1 2">
    <name type="scientific">Entomophthora muscae</name>
    <dbReference type="NCBI Taxonomy" id="34485"/>
    <lineage>
        <taxon>Eukaryota</taxon>
        <taxon>Fungi</taxon>
        <taxon>Fungi incertae sedis</taxon>
        <taxon>Zoopagomycota</taxon>
        <taxon>Entomophthoromycotina</taxon>
        <taxon>Entomophthoromycetes</taxon>
        <taxon>Entomophthorales</taxon>
        <taxon>Entomophthoraceae</taxon>
        <taxon>Entomophthora</taxon>
    </lineage>
</organism>
<evidence type="ECO:0000313" key="1">
    <source>
        <dbReference type="EMBL" id="KAJ9060149.1"/>
    </source>
</evidence>
<gene>
    <name evidence="1" type="ORF">DSO57_1034021</name>
</gene>
<proteinExistence type="predicted"/>
<reference evidence="1" key="1">
    <citation type="submission" date="2022-04" db="EMBL/GenBank/DDBJ databases">
        <title>Genome of the entomopathogenic fungus Entomophthora muscae.</title>
        <authorList>
            <person name="Elya C."/>
            <person name="Lovett B.R."/>
            <person name="Lee E."/>
            <person name="Macias A.M."/>
            <person name="Hajek A.E."/>
            <person name="De Bivort B.L."/>
            <person name="Kasson M.T."/>
            <person name="De Fine Licht H.H."/>
            <person name="Stajich J.E."/>
        </authorList>
    </citation>
    <scope>NUCLEOTIDE SEQUENCE</scope>
    <source>
        <strain evidence="1">Berkeley</strain>
    </source>
</reference>